<dbReference type="GO" id="GO:0016787">
    <property type="term" value="F:hydrolase activity"/>
    <property type="evidence" value="ECO:0007669"/>
    <property type="project" value="UniProtKB-KW"/>
</dbReference>
<dbReference type="InterPro" id="IPR049492">
    <property type="entry name" value="BD-FAE-like_dom"/>
</dbReference>
<dbReference type="PANTHER" id="PTHR48081:SF33">
    <property type="entry name" value="KYNURENINE FORMAMIDASE"/>
    <property type="match status" value="1"/>
</dbReference>
<reference evidence="3" key="1">
    <citation type="submission" date="2019-08" db="EMBL/GenBank/DDBJ databases">
        <authorList>
            <person name="Kucharzyk K."/>
            <person name="Murdoch R.W."/>
            <person name="Higgins S."/>
            <person name="Loffler F."/>
        </authorList>
    </citation>
    <scope>NUCLEOTIDE SEQUENCE</scope>
</reference>
<keyword evidence="1" id="KW-0378">Hydrolase</keyword>
<comment type="caution">
    <text evidence="3">The sequence shown here is derived from an EMBL/GenBank/DDBJ whole genome shotgun (WGS) entry which is preliminary data.</text>
</comment>
<dbReference type="Pfam" id="PF20434">
    <property type="entry name" value="BD-FAE"/>
    <property type="match status" value="1"/>
</dbReference>
<sequence>MPVPADWLQWPQHLRDAAYDNTAAVADSAAQLADFESRSAVLAARAVGDLDVRYGAAPRQCFDYFSGQPGAPTLLFIHGGYWQMRHKNTFRFVAQGALAHGLNAALIGYTLAPDATLGGIVQEVHEGIAAVRAHGLARGASDQLLLCGWSAGGHLAAMGLACEGVVAGLGMSGIYDLEPLRTTYLNRALQLSDADVQCLSPQRLDVLDKPFVTAYGTAELPQLQMQSLDFFKHRGSAQGTLVAVAGTNHFNILNALSAPDGELLAKLMASARLTHSS</sequence>
<dbReference type="InterPro" id="IPR029058">
    <property type="entry name" value="AB_hydrolase_fold"/>
</dbReference>
<organism evidence="3">
    <name type="scientific">bioreactor metagenome</name>
    <dbReference type="NCBI Taxonomy" id="1076179"/>
    <lineage>
        <taxon>unclassified sequences</taxon>
        <taxon>metagenomes</taxon>
        <taxon>ecological metagenomes</taxon>
    </lineage>
</organism>
<name>A0A645C113_9ZZZZ</name>
<dbReference type="SUPFAM" id="SSF53474">
    <property type="entry name" value="alpha/beta-Hydrolases"/>
    <property type="match status" value="1"/>
</dbReference>
<dbReference type="AlphaFoldDB" id="A0A645C113"/>
<evidence type="ECO:0000313" key="3">
    <source>
        <dbReference type="EMBL" id="MPM67654.1"/>
    </source>
</evidence>
<feature type="domain" description="BD-FAE-like" evidence="2">
    <location>
        <begin position="71"/>
        <end position="159"/>
    </location>
</feature>
<evidence type="ECO:0000256" key="1">
    <source>
        <dbReference type="ARBA" id="ARBA00022801"/>
    </source>
</evidence>
<dbReference type="Gene3D" id="3.40.50.1820">
    <property type="entry name" value="alpha/beta hydrolase"/>
    <property type="match status" value="1"/>
</dbReference>
<dbReference type="EMBL" id="VSSQ01021812">
    <property type="protein sequence ID" value="MPM67654.1"/>
    <property type="molecule type" value="Genomic_DNA"/>
</dbReference>
<gene>
    <name evidence="3" type="ORF">SDC9_114578</name>
</gene>
<dbReference type="InterPro" id="IPR050300">
    <property type="entry name" value="GDXG_lipolytic_enzyme"/>
</dbReference>
<accession>A0A645C113</accession>
<dbReference type="PANTHER" id="PTHR48081">
    <property type="entry name" value="AB HYDROLASE SUPERFAMILY PROTEIN C4A8.06C"/>
    <property type="match status" value="1"/>
</dbReference>
<proteinExistence type="predicted"/>
<protein>
    <recommendedName>
        <fullName evidence="2">BD-FAE-like domain-containing protein</fullName>
    </recommendedName>
</protein>
<evidence type="ECO:0000259" key="2">
    <source>
        <dbReference type="Pfam" id="PF20434"/>
    </source>
</evidence>